<dbReference type="STRING" id="1503961.SAMN05421736_12834"/>
<feature type="transmembrane region" description="Helical" evidence="1">
    <location>
        <begin position="597"/>
        <end position="616"/>
    </location>
</feature>
<reference evidence="3" key="1">
    <citation type="submission" date="2016-10" db="EMBL/GenBank/DDBJ databases">
        <authorList>
            <person name="Varghese N."/>
            <person name="Submissions S."/>
        </authorList>
    </citation>
    <scope>NUCLEOTIDE SEQUENCE [LARGE SCALE GENOMIC DNA]</scope>
    <source>
        <strain evidence="3">SP</strain>
    </source>
</reference>
<dbReference type="EMBL" id="FNPI01000028">
    <property type="protein sequence ID" value="SDZ66896.1"/>
    <property type="molecule type" value="Genomic_DNA"/>
</dbReference>
<feature type="transmembrane region" description="Helical" evidence="1">
    <location>
        <begin position="16"/>
        <end position="34"/>
    </location>
</feature>
<feature type="transmembrane region" description="Helical" evidence="1">
    <location>
        <begin position="663"/>
        <end position="692"/>
    </location>
</feature>
<dbReference type="AlphaFoldDB" id="A0A1H3UX81"/>
<keyword evidence="1" id="KW-0472">Membrane</keyword>
<accession>A0A1H3UX81</accession>
<keyword evidence="3" id="KW-1185">Reference proteome</keyword>
<feature type="transmembrane region" description="Helical" evidence="1">
    <location>
        <begin position="762"/>
        <end position="782"/>
    </location>
</feature>
<gene>
    <name evidence="2" type="ORF">SAMN05421736_12834</name>
</gene>
<proteinExistence type="predicted"/>
<name>A0A1H3UX81_9BACI</name>
<organism evidence="2 3">
    <name type="scientific">Evansella caseinilytica</name>
    <dbReference type="NCBI Taxonomy" id="1503961"/>
    <lineage>
        <taxon>Bacteria</taxon>
        <taxon>Bacillati</taxon>
        <taxon>Bacillota</taxon>
        <taxon>Bacilli</taxon>
        <taxon>Bacillales</taxon>
        <taxon>Bacillaceae</taxon>
        <taxon>Evansella</taxon>
    </lineage>
</organism>
<evidence type="ECO:0000256" key="1">
    <source>
        <dbReference type="SAM" id="Phobius"/>
    </source>
</evidence>
<protein>
    <submittedName>
        <fullName evidence="2">Putative ABC transport system permease protein</fullName>
    </submittedName>
</protein>
<dbReference type="Proteomes" id="UP000198935">
    <property type="component" value="Unassembled WGS sequence"/>
</dbReference>
<evidence type="ECO:0000313" key="3">
    <source>
        <dbReference type="Proteomes" id="UP000198935"/>
    </source>
</evidence>
<dbReference type="OrthoDB" id="3268975at2"/>
<sequence>MIQLAVKRIWNRKKSTVITVLAMVCFFILVPIGVENSRESQLKVTETLEVYSRGSYDLLIRSKGSRTLIENELGVVEDNYIGDGKGGISIEQWQAIKQNPEVEIAAPVASLGYFSGNTSAVKLPLLDYPARFTWQFYTSDGVEQFPISESLSMFYLGLIDNSLWYSEETYPYPANPPNALTSGMSAFLPQNYYLLTAIDAESEKALTGIDFSTLYREIGEEDEETLSVFLQYRNNPPVIPILQREDLHIPLSLSVKVEKLDFSLSEFSDKYDVPEDSTLTYELQLMDEEVQKRFENELLRLPIIEEEHYTYDLTEYQHPFDGTYLTIDHQLEIGRATEAEGGGALYNDTGYYYTAAKVPYIIDGEQIHVEIAEAGPPPEYKKIEEHGQSYFETMDAPYMLWQLGTFRPPKEENALTSSPLGIYSTEKVKKTAGIEMTPTISPGSFIATPAAGVTTLEAAELLKGDKPIDAVRVKLNGIERYDEAAQERIENLATMFMEQGYMVDIVAGSSFQTLHLNVEGIGEVTSPWTTLGVAQTLTNSWNVDMLLNIILLSTLGLVWFAARFYFERANLAAENHVLLLLGWSETKIRLRNWYEQFLLLGLSFLVACLLLLFIGQTPAMNYFIMTFFWIVSLIIMSGLVYFKQKEQNRSRGYKRFAGVLYYWALLFPVMVILLLSVMIIQLQLSSIFTLYIASAETTLGAFTFGESVSFRLAVLAVTLLLTITGISEAFEALLKARAEEFEMLYTIGWSNAMIKKHVGKEVLVWAGSCFILGTLISAGAMMLLQSAFLPAVIGVTVSLVILATIILAMLVFKKIH</sequence>
<keyword evidence="1" id="KW-0812">Transmembrane</keyword>
<feature type="transmembrane region" description="Helical" evidence="1">
    <location>
        <begin position="545"/>
        <end position="566"/>
    </location>
</feature>
<feature type="transmembrane region" description="Helical" evidence="1">
    <location>
        <begin position="712"/>
        <end position="734"/>
    </location>
</feature>
<keyword evidence="1" id="KW-1133">Transmembrane helix</keyword>
<feature type="transmembrane region" description="Helical" evidence="1">
    <location>
        <begin position="622"/>
        <end position="642"/>
    </location>
</feature>
<feature type="transmembrane region" description="Helical" evidence="1">
    <location>
        <begin position="788"/>
        <end position="812"/>
    </location>
</feature>
<evidence type="ECO:0000313" key="2">
    <source>
        <dbReference type="EMBL" id="SDZ66896.1"/>
    </source>
</evidence>